<reference evidence="2" key="1">
    <citation type="journal article" date="2019" name="bioRxiv">
        <title>The Genome of the Zebra Mussel, Dreissena polymorpha: A Resource for Invasive Species Research.</title>
        <authorList>
            <person name="McCartney M.A."/>
            <person name="Auch B."/>
            <person name="Kono T."/>
            <person name="Mallez S."/>
            <person name="Zhang Y."/>
            <person name="Obille A."/>
            <person name="Becker A."/>
            <person name="Abrahante J.E."/>
            <person name="Garbe J."/>
            <person name="Badalamenti J.P."/>
            <person name="Herman A."/>
            <person name="Mangelson H."/>
            <person name="Liachko I."/>
            <person name="Sullivan S."/>
            <person name="Sone E.D."/>
            <person name="Koren S."/>
            <person name="Silverstein K.A.T."/>
            <person name="Beckman K.B."/>
            <person name="Gohl D.M."/>
        </authorList>
    </citation>
    <scope>NUCLEOTIDE SEQUENCE</scope>
    <source>
        <strain evidence="2">Duluth1</strain>
        <tissue evidence="2">Whole animal</tissue>
    </source>
</reference>
<comment type="caution">
    <text evidence="2">The sequence shown here is derived from an EMBL/GenBank/DDBJ whole genome shotgun (WGS) entry which is preliminary data.</text>
</comment>
<proteinExistence type="predicted"/>
<dbReference type="AlphaFoldDB" id="A0A9D4BXI9"/>
<dbReference type="OrthoDB" id="6288411at2759"/>
<dbReference type="Pfam" id="PF15112">
    <property type="entry name" value="DUF4559"/>
    <property type="match status" value="1"/>
</dbReference>
<sequence>MEQELTDEELRNWVKACLGLKYFKEGVLPCIADACTDLYIRRTSQMETLCNLPNYTCTGCDVGTLEPKHTKMHKCRNTKCNCKKKQLIRCKENEACGVMYDLIIDEHVGSSPNWVNTECDLWSDKDTGPWELIKCFISTPGYKDKRTIAEADVTALIQIYENNTALKALIGLDLEKLIRIRKVRNDICHTGDMKVSRNTLCDYIADMKTALRLNIFSKYESTKAQLKKLTKLEKDSYKVTRKDELESRQDMIKAIQESKQIAILQGEQMDKIENNIQNLTRIEKLHAKKYEDIISNLKSHVTSLLEEIMKTTKLILKTDGDFKVAVLDEIGKVAKELQEQGILLQEQGILLQKMNVQSKGMKMALERLEKILQKTEGQEINIETMIRVCLHVISTSEREHISEMLVQIANGVTNNFDPTIVQHVKSALNALQRDGIKLKKAQKECVALYLSCPTPEKWMQLCSDCLDGSLTELFKPLQTCLRERLDCQILELKVDINESDFLVALAEILDHIDHDGTVSGITHKVVSQKENDAKVLHSNQTKENEKPNGHSRAEFYKTTIDDLQRDRSNYHTSKQKKLFADVPAENIFSRKVPDLQLYQQQHVYMDRLGKDPNSLQLLSSRRILRREQVNQYDPVRLKLKNTDEILNTPRNVQHHIGGTHKRVQSRRIDFLPSLSTPIPIQQIDDLQDNITRIDLRPQNKKDLNIRRIEVRPQHKNVSPYYSPRHFLRSTSQDTSSTTTDVEQTVKVFGHRVKKSKPHEMMNTTRNRPSEIFEHLPPLEIFGLVTQKHGNIPDQHSVPKSAFEEHEVVVSAHSRSKTECSDPVA</sequence>
<gene>
    <name evidence="2" type="ORF">DPMN_072451</name>
</gene>
<organism evidence="2 3">
    <name type="scientific">Dreissena polymorpha</name>
    <name type="common">Zebra mussel</name>
    <name type="synonym">Mytilus polymorpha</name>
    <dbReference type="NCBI Taxonomy" id="45954"/>
    <lineage>
        <taxon>Eukaryota</taxon>
        <taxon>Metazoa</taxon>
        <taxon>Spiralia</taxon>
        <taxon>Lophotrochozoa</taxon>
        <taxon>Mollusca</taxon>
        <taxon>Bivalvia</taxon>
        <taxon>Autobranchia</taxon>
        <taxon>Heteroconchia</taxon>
        <taxon>Euheterodonta</taxon>
        <taxon>Imparidentia</taxon>
        <taxon>Neoheterodontei</taxon>
        <taxon>Myida</taxon>
        <taxon>Dreissenoidea</taxon>
        <taxon>Dreissenidae</taxon>
        <taxon>Dreissena</taxon>
    </lineage>
</organism>
<dbReference type="EMBL" id="JAIWYP010000014">
    <property type="protein sequence ID" value="KAH3712698.1"/>
    <property type="molecule type" value="Genomic_DNA"/>
</dbReference>
<evidence type="ECO:0000313" key="3">
    <source>
        <dbReference type="Proteomes" id="UP000828390"/>
    </source>
</evidence>
<accession>A0A9D4BXI9</accession>
<dbReference type="Proteomes" id="UP000828390">
    <property type="component" value="Unassembled WGS sequence"/>
</dbReference>
<feature type="region of interest" description="Disordered" evidence="1">
    <location>
        <begin position="716"/>
        <end position="741"/>
    </location>
</feature>
<evidence type="ECO:0000256" key="1">
    <source>
        <dbReference type="SAM" id="MobiDB-lite"/>
    </source>
</evidence>
<protein>
    <submittedName>
        <fullName evidence="2">Uncharacterized protein</fullName>
    </submittedName>
</protein>
<dbReference type="InterPro" id="IPR027897">
    <property type="entry name" value="DUF4559"/>
</dbReference>
<keyword evidence="3" id="KW-1185">Reference proteome</keyword>
<name>A0A9D4BXI9_DREPO</name>
<feature type="compositionally biased region" description="Low complexity" evidence="1">
    <location>
        <begin position="729"/>
        <end position="741"/>
    </location>
</feature>
<reference evidence="2" key="2">
    <citation type="submission" date="2020-11" db="EMBL/GenBank/DDBJ databases">
        <authorList>
            <person name="McCartney M.A."/>
            <person name="Auch B."/>
            <person name="Kono T."/>
            <person name="Mallez S."/>
            <person name="Becker A."/>
            <person name="Gohl D.M."/>
            <person name="Silverstein K.A.T."/>
            <person name="Koren S."/>
            <person name="Bechman K.B."/>
            <person name="Herman A."/>
            <person name="Abrahante J.E."/>
            <person name="Garbe J."/>
        </authorList>
    </citation>
    <scope>NUCLEOTIDE SEQUENCE</scope>
    <source>
        <strain evidence="2">Duluth1</strain>
        <tissue evidence="2">Whole animal</tissue>
    </source>
</reference>
<evidence type="ECO:0000313" key="2">
    <source>
        <dbReference type="EMBL" id="KAH3712698.1"/>
    </source>
</evidence>